<dbReference type="RefSeq" id="WP_270129073.1">
    <property type="nucleotide sequence ID" value="NZ_CP115396.1"/>
</dbReference>
<feature type="chain" id="PRO_5046683458" description="Lipocalin-like domain-containing protein" evidence="1">
    <location>
        <begin position="19"/>
        <end position="167"/>
    </location>
</feature>
<organism evidence="3 4">
    <name type="scientific">Hymenobacter yonginensis</name>
    <dbReference type="NCBI Taxonomy" id="748197"/>
    <lineage>
        <taxon>Bacteria</taxon>
        <taxon>Pseudomonadati</taxon>
        <taxon>Bacteroidota</taxon>
        <taxon>Cytophagia</taxon>
        <taxon>Cytophagales</taxon>
        <taxon>Hymenobacteraceae</taxon>
        <taxon>Hymenobacter</taxon>
    </lineage>
</organism>
<dbReference type="PROSITE" id="PS51257">
    <property type="entry name" value="PROKAR_LIPOPROTEIN"/>
    <property type="match status" value="1"/>
</dbReference>
<dbReference type="Proteomes" id="UP001211872">
    <property type="component" value="Chromosome"/>
</dbReference>
<evidence type="ECO:0000256" key="1">
    <source>
        <dbReference type="SAM" id="SignalP"/>
    </source>
</evidence>
<evidence type="ECO:0000259" key="2">
    <source>
        <dbReference type="Pfam" id="PF13648"/>
    </source>
</evidence>
<dbReference type="InterPro" id="IPR024311">
    <property type="entry name" value="Lipocalin-like"/>
</dbReference>
<dbReference type="EMBL" id="CP115396">
    <property type="protein sequence ID" value="WBO86469.1"/>
    <property type="molecule type" value="Genomic_DNA"/>
</dbReference>
<feature type="signal peptide" evidence="1">
    <location>
        <begin position="1"/>
        <end position="18"/>
    </location>
</feature>
<keyword evidence="4" id="KW-1185">Reference proteome</keyword>
<protein>
    <recommendedName>
        <fullName evidence="2">Lipocalin-like domain-containing protein</fullName>
    </recommendedName>
</protein>
<reference evidence="3 4" key="1">
    <citation type="journal article" date="2011" name="Int. J. Syst. Evol. Microbiol.">
        <title>Hymenobacter yonginensis sp. nov., isolated from a mesotrophic artificial lake.</title>
        <authorList>
            <person name="Joung Y."/>
            <person name="Cho S.H."/>
            <person name="Kim H."/>
            <person name="Kim S.B."/>
            <person name="Joh K."/>
        </authorList>
    </citation>
    <scope>NUCLEOTIDE SEQUENCE [LARGE SCALE GENOMIC DNA]</scope>
    <source>
        <strain evidence="3 4">KCTC 22745</strain>
    </source>
</reference>
<evidence type="ECO:0000313" key="3">
    <source>
        <dbReference type="EMBL" id="WBO86469.1"/>
    </source>
</evidence>
<name>A0ABY7PU96_9BACT</name>
<dbReference type="Pfam" id="PF13648">
    <property type="entry name" value="Lipocalin_4"/>
    <property type="match status" value="1"/>
</dbReference>
<gene>
    <name evidence="3" type="ORF">O9Z63_09445</name>
</gene>
<evidence type="ECO:0000313" key="4">
    <source>
        <dbReference type="Proteomes" id="UP001211872"/>
    </source>
</evidence>
<proteinExistence type="predicted"/>
<feature type="domain" description="Lipocalin-like" evidence="2">
    <location>
        <begin position="54"/>
        <end position="147"/>
    </location>
</feature>
<sequence>MKKVTLFLSLAATVLSMASCEKELDNVNTPDQAATAAAAPVTQSVEEKTSLLTTGDWKLTSSVATTGQLTTNLLVMEKADKRDNLTQFRAEGKLFLDEGTLKRDAEVAQQSEGSWSFTEDGQSLSVTHTGTTTTYSIAELTASKLRLVQTVPGTDGKTTTVTSVYGR</sequence>
<accession>A0ABY7PU96</accession>
<keyword evidence="1" id="KW-0732">Signal</keyword>